<dbReference type="GO" id="GO:0009279">
    <property type="term" value="C:cell outer membrane"/>
    <property type="evidence" value="ECO:0007669"/>
    <property type="project" value="UniProtKB-SubCell"/>
</dbReference>
<evidence type="ECO:0000313" key="8">
    <source>
        <dbReference type="Proteomes" id="UP000019442"/>
    </source>
</evidence>
<dbReference type="PRINTS" id="PR01021">
    <property type="entry name" value="OMPADOMAIN"/>
</dbReference>
<evidence type="ECO:0000256" key="2">
    <source>
        <dbReference type="ARBA" id="ARBA00023136"/>
    </source>
</evidence>
<dbReference type="SUPFAM" id="SSF103088">
    <property type="entry name" value="OmpA-like"/>
    <property type="match status" value="1"/>
</dbReference>
<evidence type="ECO:0000259" key="6">
    <source>
        <dbReference type="PROSITE" id="PS51123"/>
    </source>
</evidence>
<dbReference type="InterPro" id="IPR006664">
    <property type="entry name" value="OMP_bac"/>
</dbReference>
<evidence type="ECO:0000256" key="1">
    <source>
        <dbReference type="ARBA" id="ARBA00004442"/>
    </source>
</evidence>
<dbReference type="PANTHER" id="PTHR30329:SF21">
    <property type="entry name" value="LIPOPROTEIN YIAD-RELATED"/>
    <property type="match status" value="1"/>
</dbReference>
<reference evidence="7 8" key="1">
    <citation type="journal article" date="2014" name="J Genomics">
        <title>Draft Genome Sequence of the Extremely Halophilic Phototrophic Purple Sulfur Bacterium Halorhodospira halochloris.</title>
        <authorList>
            <person name="Singh K.S."/>
            <person name="Kirksey J."/>
            <person name="Hoff W.D."/>
            <person name="Deole R."/>
        </authorList>
    </citation>
    <scope>NUCLEOTIDE SEQUENCE [LARGE SCALE GENOMIC DNA]</scope>
    <source>
        <strain evidence="7 8">A</strain>
    </source>
</reference>
<organism evidence="7 8">
    <name type="scientific">Ectothiorhodospira haloalkaliphila</name>
    <dbReference type="NCBI Taxonomy" id="421628"/>
    <lineage>
        <taxon>Bacteria</taxon>
        <taxon>Pseudomonadati</taxon>
        <taxon>Pseudomonadota</taxon>
        <taxon>Gammaproteobacteria</taxon>
        <taxon>Chromatiales</taxon>
        <taxon>Ectothiorhodospiraceae</taxon>
        <taxon>Ectothiorhodospira</taxon>
    </lineage>
</organism>
<keyword evidence="5" id="KW-0732">Signal</keyword>
<evidence type="ECO:0000256" key="3">
    <source>
        <dbReference type="ARBA" id="ARBA00023237"/>
    </source>
</evidence>
<dbReference type="AlphaFoldDB" id="W8KS36"/>
<dbReference type="Proteomes" id="UP000019442">
    <property type="component" value="Chromosome"/>
</dbReference>
<evidence type="ECO:0000256" key="4">
    <source>
        <dbReference type="PROSITE-ProRule" id="PRU00473"/>
    </source>
</evidence>
<keyword evidence="3" id="KW-0998">Cell outer membrane</keyword>
<feature type="chain" id="PRO_5004912354" evidence="5">
    <location>
        <begin position="33"/>
        <end position="295"/>
    </location>
</feature>
<reference evidence="8" key="2">
    <citation type="submission" date="2014-02" db="EMBL/GenBank/DDBJ databases">
        <title>Draft Genome Sequence of extremely halophilic bacteria Halorhodospira halochloris.</title>
        <authorList>
            <person name="Singh K.S."/>
        </authorList>
    </citation>
    <scope>NUCLEOTIDE SEQUENCE [LARGE SCALE GENOMIC DNA]</scope>
    <source>
        <strain evidence="8">A</strain>
    </source>
</reference>
<dbReference type="PROSITE" id="PS51123">
    <property type="entry name" value="OMPA_2"/>
    <property type="match status" value="1"/>
</dbReference>
<dbReference type="InterPro" id="IPR036737">
    <property type="entry name" value="OmpA-like_sf"/>
</dbReference>
<comment type="subcellular location">
    <subcellularLocation>
        <location evidence="1">Cell outer membrane</location>
    </subcellularLocation>
</comment>
<dbReference type="EMBL" id="CP007268">
    <property type="protein sequence ID" value="AHK79832.1"/>
    <property type="molecule type" value="Genomic_DNA"/>
</dbReference>
<feature type="domain" description="OmpA-like" evidence="6">
    <location>
        <begin position="180"/>
        <end position="295"/>
    </location>
</feature>
<keyword evidence="8" id="KW-1185">Reference proteome</keyword>
<accession>W8KS36</accession>
<dbReference type="PRINTS" id="PR01023">
    <property type="entry name" value="NAFLGMOTY"/>
</dbReference>
<protein>
    <submittedName>
        <fullName evidence="7">Cell envelope biogenesis protein OmpA</fullName>
    </submittedName>
</protein>
<dbReference type="CDD" id="cd07185">
    <property type="entry name" value="OmpA_C-like"/>
    <property type="match status" value="1"/>
</dbReference>
<dbReference type="Pfam" id="PF18393">
    <property type="entry name" value="MotY_N"/>
    <property type="match status" value="1"/>
</dbReference>
<gene>
    <name evidence="7" type="ORF">M911_12490</name>
</gene>
<dbReference type="InterPro" id="IPR006665">
    <property type="entry name" value="OmpA-like"/>
</dbReference>
<sequence>MFNLSRRWPIIKVMKPRTLALLLTLAPATLGAVEYTPRMADARWTVTTDDNLCELAQDIPRYGTARFLTRPGQPVQFNVEVRTSLPEPDVGHLALRPPRWRHDLRNRDLEAVHLHAGDTLLTLRRDRALEVYYALETGHEVILTHPDAGRGADAVRVVLSPVRFREVLADFRACQGDRVYLDFVSLEDWRVHFDFDESEMRDEDEFSLGQVVRHLMNHPDRRVVLGGHTDEQGSVQYNQGLSLRRAQAVQRLLRQEGIAADRIETRAFGETWPLDPDSNEAAWALNRRVDIWVTR</sequence>
<proteinExistence type="predicted"/>
<dbReference type="InterPro" id="IPR041544">
    <property type="entry name" value="MotY_N"/>
</dbReference>
<dbReference type="Gene3D" id="3.30.1330.60">
    <property type="entry name" value="OmpA-like domain"/>
    <property type="match status" value="1"/>
</dbReference>
<dbReference type="Pfam" id="PF00691">
    <property type="entry name" value="OmpA"/>
    <property type="match status" value="1"/>
</dbReference>
<evidence type="ECO:0000256" key="5">
    <source>
        <dbReference type="SAM" id="SignalP"/>
    </source>
</evidence>
<dbReference type="InterPro" id="IPR050330">
    <property type="entry name" value="Bact_OuterMem_StrucFunc"/>
</dbReference>
<name>W8KS36_9GAMM</name>
<evidence type="ECO:0000313" key="7">
    <source>
        <dbReference type="EMBL" id="AHK79832.1"/>
    </source>
</evidence>
<dbReference type="PANTHER" id="PTHR30329">
    <property type="entry name" value="STATOR ELEMENT OF FLAGELLAR MOTOR COMPLEX"/>
    <property type="match status" value="1"/>
</dbReference>
<dbReference type="HOGENOM" id="CLU_069369_1_0_6"/>
<dbReference type="Gene3D" id="2.60.40.2540">
    <property type="match status" value="1"/>
</dbReference>
<dbReference type="KEGG" id="hhc:M911_12490"/>
<feature type="signal peptide" evidence="5">
    <location>
        <begin position="1"/>
        <end position="32"/>
    </location>
</feature>
<keyword evidence="2 4" id="KW-0472">Membrane</keyword>